<dbReference type="EMBL" id="OD569158">
    <property type="protein sequence ID" value="CAD7447724.1"/>
    <property type="molecule type" value="Genomic_DNA"/>
</dbReference>
<proteinExistence type="predicted"/>
<gene>
    <name evidence="1" type="ORF">TBIB3V08_LOCUS10031</name>
</gene>
<reference evidence="1" key="1">
    <citation type="submission" date="2020-11" db="EMBL/GenBank/DDBJ databases">
        <authorList>
            <person name="Tran Van P."/>
        </authorList>
    </citation>
    <scope>NUCLEOTIDE SEQUENCE</scope>
</reference>
<accession>A0A7R9F661</accession>
<dbReference type="AlphaFoldDB" id="A0A7R9F661"/>
<evidence type="ECO:0000313" key="1">
    <source>
        <dbReference type="EMBL" id="CAD7447724.1"/>
    </source>
</evidence>
<organism evidence="1">
    <name type="scientific">Timema bartmani</name>
    <dbReference type="NCBI Taxonomy" id="61472"/>
    <lineage>
        <taxon>Eukaryota</taxon>
        <taxon>Metazoa</taxon>
        <taxon>Ecdysozoa</taxon>
        <taxon>Arthropoda</taxon>
        <taxon>Hexapoda</taxon>
        <taxon>Insecta</taxon>
        <taxon>Pterygota</taxon>
        <taxon>Neoptera</taxon>
        <taxon>Polyneoptera</taxon>
        <taxon>Phasmatodea</taxon>
        <taxon>Timematodea</taxon>
        <taxon>Timematoidea</taxon>
        <taxon>Timematidae</taxon>
        <taxon>Timema</taxon>
    </lineage>
</organism>
<protein>
    <submittedName>
        <fullName evidence="1">Uncharacterized protein</fullName>
    </submittedName>
</protein>
<sequence length="171" mass="19645">MAHKLSTLKCDQHNSNIVGNTSHAKRAEMAHKLSTMKCDQPNSNIVRNTSHTRRAEMDLVVDPPAGLERCFERAEGGQTVRWRRYPRRWKYSIKNPRRDSPGTFEEANASNRGFETHRSLTAKSKTVDLLGYLHGACSCHDISPSNPRKALASYLLWLQERLRTQLRMQEE</sequence>
<name>A0A7R9F661_9NEOP</name>